<dbReference type="Pfam" id="PF13385">
    <property type="entry name" value="Laminin_G_3"/>
    <property type="match status" value="3"/>
</dbReference>
<dbReference type="SUPFAM" id="SSF74650">
    <property type="entry name" value="Galactose mutarotase-like"/>
    <property type="match status" value="2"/>
</dbReference>
<feature type="compositionally biased region" description="Basic and acidic residues" evidence="9">
    <location>
        <begin position="1"/>
        <end position="13"/>
    </location>
</feature>
<organism evidence="12 13">
    <name type="scientific">Haloarcula limicola</name>
    <dbReference type="NCBI Taxonomy" id="1429915"/>
    <lineage>
        <taxon>Archaea</taxon>
        <taxon>Methanobacteriati</taxon>
        <taxon>Methanobacteriota</taxon>
        <taxon>Stenosarchaea group</taxon>
        <taxon>Halobacteria</taxon>
        <taxon>Halobacteriales</taxon>
        <taxon>Haloarculaceae</taxon>
        <taxon>Haloarcula</taxon>
    </lineage>
</organism>
<dbReference type="EMBL" id="JAHQXF010000002">
    <property type="protein sequence ID" value="MBV0925806.1"/>
    <property type="molecule type" value="Genomic_DNA"/>
</dbReference>
<feature type="region of interest" description="Disordered" evidence="9">
    <location>
        <begin position="787"/>
        <end position="812"/>
    </location>
</feature>
<dbReference type="Proteomes" id="UP000766550">
    <property type="component" value="Unassembled WGS sequence"/>
</dbReference>
<dbReference type="PROSITE" id="PS00608">
    <property type="entry name" value="GLYCOSYL_HYDROL_F2_2"/>
    <property type="match status" value="1"/>
</dbReference>
<feature type="domain" description="LamG-like jellyroll fold" evidence="10">
    <location>
        <begin position="1403"/>
        <end position="1537"/>
    </location>
</feature>
<dbReference type="Gene3D" id="3.20.20.80">
    <property type="entry name" value="Glycosidases"/>
    <property type="match status" value="2"/>
</dbReference>
<dbReference type="GO" id="GO:0030246">
    <property type="term" value="F:carbohydrate binding"/>
    <property type="evidence" value="ECO:0007669"/>
    <property type="project" value="InterPro"/>
</dbReference>
<dbReference type="SUPFAM" id="SSF51445">
    <property type="entry name" value="(Trans)glycosidases"/>
    <property type="match status" value="1"/>
</dbReference>
<evidence type="ECO:0000313" key="12">
    <source>
        <dbReference type="EMBL" id="MBV0925806.1"/>
    </source>
</evidence>
<name>A0A8J7YEK3_9EURY</name>
<evidence type="ECO:0000256" key="3">
    <source>
        <dbReference type="ARBA" id="ARBA00012756"/>
    </source>
</evidence>
<dbReference type="InterPro" id="IPR006558">
    <property type="entry name" value="LamG-like"/>
</dbReference>
<feature type="compositionally biased region" description="Polar residues" evidence="9">
    <location>
        <begin position="787"/>
        <end position="798"/>
    </location>
</feature>
<feature type="domain" description="LamG-like jellyroll fold" evidence="10">
    <location>
        <begin position="1192"/>
        <end position="1324"/>
    </location>
</feature>
<feature type="compositionally biased region" description="Low complexity" evidence="9">
    <location>
        <begin position="37"/>
        <end position="52"/>
    </location>
</feature>
<evidence type="ECO:0000256" key="6">
    <source>
        <dbReference type="ARBA" id="ARBA00023157"/>
    </source>
</evidence>
<dbReference type="InterPro" id="IPR008979">
    <property type="entry name" value="Galactose-bd-like_sf"/>
</dbReference>
<dbReference type="Pfam" id="PF00703">
    <property type="entry name" value="Glyco_hydro_2"/>
    <property type="match status" value="1"/>
</dbReference>
<dbReference type="InterPro" id="IPR017853">
    <property type="entry name" value="GH"/>
</dbReference>
<dbReference type="InterPro" id="IPR013783">
    <property type="entry name" value="Ig-like_fold"/>
</dbReference>
<dbReference type="SUPFAM" id="SSF49785">
    <property type="entry name" value="Galactose-binding domain-like"/>
    <property type="match status" value="1"/>
</dbReference>
<evidence type="ECO:0000256" key="5">
    <source>
        <dbReference type="ARBA" id="ARBA00022801"/>
    </source>
</evidence>
<dbReference type="PANTHER" id="PTHR46323">
    <property type="entry name" value="BETA-GALACTOSIDASE"/>
    <property type="match status" value="1"/>
</dbReference>
<dbReference type="SUPFAM" id="SSF49303">
    <property type="entry name" value="beta-Galactosidase/glucuronidase domain"/>
    <property type="match status" value="2"/>
</dbReference>
<dbReference type="InterPro" id="IPR006311">
    <property type="entry name" value="TAT_signal"/>
</dbReference>
<dbReference type="InterPro" id="IPR006102">
    <property type="entry name" value="Ig-like_GH2"/>
</dbReference>
<evidence type="ECO:0000259" key="11">
    <source>
        <dbReference type="SMART" id="SM01038"/>
    </source>
</evidence>
<dbReference type="InterPro" id="IPR050347">
    <property type="entry name" value="Bact_Beta-galactosidase"/>
</dbReference>
<gene>
    <name evidence="12" type="ORF">KTS45_16500</name>
</gene>
<dbReference type="InterPro" id="IPR023232">
    <property type="entry name" value="Glyco_hydro_2_AS"/>
</dbReference>
<feature type="domain" description="Beta galactosidase small chain/" evidence="11">
    <location>
        <begin position="1500"/>
        <end position="1748"/>
    </location>
</feature>
<dbReference type="Pfam" id="PF02837">
    <property type="entry name" value="Glyco_hydro_2_N"/>
    <property type="match status" value="1"/>
</dbReference>
<dbReference type="Gene3D" id="2.60.120.200">
    <property type="match status" value="3"/>
</dbReference>
<feature type="region of interest" description="Disordered" evidence="9">
    <location>
        <begin position="37"/>
        <end position="63"/>
    </location>
</feature>
<dbReference type="InterPro" id="IPR004199">
    <property type="entry name" value="B-gal_small/dom_5"/>
</dbReference>
<dbReference type="InterPro" id="IPR032312">
    <property type="entry name" value="LacZ_4"/>
</dbReference>
<dbReference type="OrthoDB" id="38162at2157"/>
<dbReference type="InterPro" id="IPR036156">
    <property type="entry name" value="Beta-gal/glucu_dom_sf"/>
</dbReference>
<feature type="region of interest" description="Disordered" evidence="9">
    <location>
        <begin position="655"/>
        <end position="675"/>
    </location>
</feature>
<evidence type="ECO:0000256" key="4">
    <source>
        <dbReference type="ARBA" id="ARBA00022729"/>
    </source>
</evidence>
<keyword evidence="5" id="KW-0378">Hydrolase</keyword>
<dbReference type="RefSeq" id="WP_162318610.1">
    <property type="nucleotide sequence ID" value="NZ_JAHQXF010000002.1"/>
</dbReference>
<sequence length="1769" mass="192693">MTNDETARRRGEQRANITPSRREFLQATGLAALATGTGVGAASAETPSTAAPDLSPGGPGRIRNLDAYIEDPTVFEQYREPTHVTSTIPYGSVEAARDADDPFTALESRWAESAYFRSLNGEWDFRFYERPADVPASLDGVDWESISVPSVWQTEGYDQRIYTNTGITWDAYDPDLPGNLDPTSGDIDVPDTNPMGVYRRSFGVPEDWGDREVFLHFESVKQAYFVWIDGTYVGFQQGSMTPGEFDVTDHVTPGEDHTVTVQAYRFSDGEALENQDMFRYSGIFRSVYLYSTPTVHVRDFYAQTDLDEEYEDGHLRIDAEVANYTDAARGRHAVRAHLFGPDGETVTTRSAALDVGPDGGTVTLEATVSNPEKWSAEHPTLYGVALELDDGETTTEALFDKVGFRTYETTRGKRGAQVLVNGEPVNVRGTNRHETTPEAGRTVPVERMRQDIEILRQYNVNAVRTSHYPNDPTFYRLADEYGLYVQDEVNVETHWWQGLLANTEVYREQAVSRFRRMILRDRNHASIFSWSTGNEAGTSAEHLEMAALAMDSDENLPEDTSDVAGVSAVESYDGDVEGFAPDRIMYHQPNGGGWNVEYSDMLGPRYVDVDSLLEVASGEWIGDGKRPVVMGEYNHAMGNSLGLIHAMWSDHIQPPARRARDTSESGNDGVLVGAPTVNVGQSEGMVTLDSGDYVEVADPSGVNFDSPGFAVGVTFSGLEPNTEVGFLSKGDQYALSAREGGHLEFSVGDRSVSGRPGGRLAADEWHTLVGVCSADGLALYLDGTELASTSDSPSSLPTGSRPLRLGENTQRGADEPISVDAVSVLDSALDAGSVSAVHEADGAALRYDFGALLRDQSLMGGFIWDWVNQDLNATTADGTEFQFYDEDPFCLNGMVWSDRSVQPELRQLKHSHQPVKVAPRDLAAGEVYVTNHYAFTDLGALDGEWQLTADDEVVQSGSLDLDIPPGETQPVSLDLSAPADPSPGTEYRLEVAFTRPDATSYADAGHEVAFDQFEVPFDVPEPSVVDPADLPAVSLSEGDDAVVVAGDRFEYALDIESGTFSSMRYDGTELLDAGPRFNAWRVPIMNETVSWGSEQASSWREAGLNDLSQTVEDVRTERPADGLARIDVDAFLEGASASDVLVTPDESSTGSDGTVYGDPELVSGQSGTALAFDGEDDYVDAGNPDALDFTSPGFTVAATFRGLDTGGHSPFVTKGDKHYALKVNDDVFSFFVYDAEAGSWESVTAEIPADLDGDTWHRLVGVCTDGELRLYLDGAEVATRSHDVTELGPSDFPVQVAHNAEKPSRYAETTVDSVRVFDRALSAEEAADGFDSPPESAVLWYDFDEVTERSSTRITPDATDNGNDGTLRNGPDVVSGVSGQALSFGGQSYLSLGTSDSLDITEGGLTLECWVRPGEPQEGAGSQPYIMKGTQYLLKRRTADRGGALELSFNTGEWHWVATDVPEDWAGNWHHIAGVWDADAGELRFYIDGERQNTKAYDGSLRHSDSPVTVGRAGDGYVASGTRIDNVRVYDRGLGDDEVAARTDQPIDGAVAWLNLNSFETVTRRGPGFSVTYSYRVFGCGDVAIDVAASPNDKLRQTVTDYLPKMGLRLDVPDRFDELEWYGRGPEETYPDRQWGVRTGRYAGSVADQYVPYLPPTDNGNKAGTRWAALTDGDGTGLLGLPLDESMNVNTDHWANLDDAEYQYELEASDSVAFDLDHLVSGVGGTPVEPLEQYRVQPTDASFGFVIQPFSTADADPMALSKRRYPTGD</sequence>
<dbReference type="GO" id="GO:0005990">
    <property type="term" value="P:lactose catabolic process"/>
    <property type="evidence" value="ECO:0007669"/>
    <property type="project" value="TreeGrafter"/>
</dbReference>
<proteinExistence type="inferred from homology"/>
<dbReference type="GO" id="GO:0009341">
    <property type="term" value="C:beta-galactosidase complex"/>
    <property type="evidence" value="ECO:0007669"/>
    <property type="project" value="InterPro"/>
</dbReference>
<comment type="catalytic activity">
    <reaction evidence="1">
        <text>Hydrolysis of terminal non-reducing beta-D-galactose residues in beta-D-galactosides.</text>
        <dbReference type="EC" id="3.2.1.23"/>
    </reaction>
</comment>
<evidence type="ECO:0000256" key="9">
    <source>
        <dbReference type="SAM" id="MobiDB-lite"/>
    </source>
</evidence>
<evidence type="ECO:0000256" key="1">
    <source>
        <dbReference type="ARBA" id="ARBA00001412"/>
    </source>
</evidence>
<dbReference type="InterPro" id="IPR014718">
    <property type="entry name" value="GH-type_carb-bd"/>
</dbReference>
<reference evidence="12 13" key="1">
    <citation type="submission" date="2021-06" db="EMBL/GenBank/DDBJ databases">
        <title>New haloarchaea isolates fom saline soil.</title>
        <authorList>
            <person name="Duran-Viseras A."/>
            <person name="Sanchez-Porro C.S."/>
            <person name="Ventosa A."/>
        </authorList>
    </citation>
    <scope>NUCLEOTIDE SEQUENCE [LARGE SCALE GENOMIC DNA]</scope>
    <source>
        <strain evidence="12 13">JCM 183640</strain>
    </source>
</reference>
<keyword evidence="4" id="KW-0732">Signal</keyword>
<dbReference type="PRINTS" id="PR00132">
    <property type="entry name" value="GLHYDRLASE2"/>
</dbReference>
<dbReference type="EC" id="3.2.1.23" evidence="3"/>
<keyword evidence="13" id="KW-1185">Reference proteome</keyword>
<dbReference type="Gene3D" id="2.70.98.10">
    <property type="match status" value="2"/>
</dbReference>
<comment type="caution">
    <text evidence="12">The sequence shown here is derived from an EMBL/GenBank/DDBJ whole genome shotgun (WGS) entry which is preliminary data.</text>
</comment>
<comment type="similarity">
    <text evidence="2">Belongs to the glycosyl hydrolase 2 family.</text>
</comment>
<accession>A0A8J7YEK3</accession>
<feature type="region of interest" description="Disordered" evidence="9">
    <location>
        <begin position="1"/>
        <end position="22"/>
    </location>
</feature>
<evidence type="ECO:0000256" key="7">
    <source>
        <dbReference type="ARBA" id="ARBA00023295"/>
    </source>
</evidence>
<dbReference type="Gene3D" id="2.60.40.10">
    <property type="entry name" value="Immunoglobulins"/>
    <property type="match status" value="2"/>
</dbReference>
<evidence type="ECO:0000259" key="10">
    <source>
        <dbReference type="SMART" id="SM00560"/>
    </source>
</evidence>
<dbReference type="InterPro" id="IPR011013">
    <property type="entry name" value="Gal_mutarotase_sf_dom"/>
</dbReference>
<dbReference type="InterPro" id="IPR013320">
    <property type="entry name" value="ConA-like_dom_sf"/>
</dbReference>
<dbReference type="InterPro" id="IPR006103">
    <property type="entry name" value="Glyco_hydro_2_cat"/>
</dbReference>
<dbReference type="PROSITE" id="PS51318">
    <property type="entry name" value="TAT"/>
    <property type="match status" value="1"/>
</dbReference>
<dbReference type="GO" id="GO:0004565">
    <property type="term" value="F:beta-galactosidase activity"/>
    <property type="evidence" value="ECO:0007669"/>
    <property type="project" value="UniProtKB-EC"/>
</dbReference>
<dbReference type="InterPro" id="IPR006104">
    <property type="entry name" value="Glyco_hydro_2_N"/>
</dbReference>
<dbReference type="SUPFAM" id="SSF49899">
    <property type="entry name" value="Concanavalin A-like lectins/glucanases"/>
    <property type="match status" value="3"/>
</dbReference>
<dbReference type="SMART" id="SM00560">
    <property type="entry name" value="LamGL"/>
    <property type="match status" value="3"/>
</dbReference>
<dbReference type="PANTHER" id="PTHR46323:SF2">
    <property type="entry name" value="BETA-GALACTOSIDASE"/>
    <property type="match status" value="1"/>
</dbReference>
<dbReference type="Gene3D" id="2.60.120.260">
    <property type="entry name" value="Galactose-binding domain-like"/>
    <property type="match status" value="1"/>
</dbReference>
<dbReference type="Pfam" id="PF02929">
    <property type="entry name" value="Bgal_small_N"/>
    <property type="match status" value="2"/>
</dbReference>
<keyword evidence="7" id="KW-0326">Glycosidase</keyword>
<dbReference type="Pfam" id="PF16353">
    <property type="entry name" value="LacZ_4"/>
    <property type="match status" value="1"/>
</dbReference>
<keyword evidence="6" id="KW-1015">Disulfide bond</keyword>
<evidence type="ECO:0000256" key="2">
    <source>
        <dbReference type="ARBA" id="ARBA00007401"/>
    </source>
</evidence>
<evidence type="ECO:0000256" key="8">
    <source>
        <dbReference type="ARBA" id="ARBA00032230"/>
    </source>
</evidence>
<dbReference type="Pfam" id="PF02836">
    <property type="entry name" value="Glyco_hydro_2_C"/>
    <property type="match status" value="1"/>
</dbReference>
<feature type="domain" description="LamG-like jellyroll fold" evidence="10">
    <location>
        <begin position="707"/>
        <end position="832"/>
    </location>
</feature>
<evidence type="ECO:0000313" key="13">
    <source>
        <dbReference type="Proteomes" id="UP000766550"/>
    </source>
</evidence>
<protein>
    <recommendedName>
        <fullName evidence="3">beta-galactosidase</fullName>
        <ecNumber evidence="3">3.2.1.23</ecNumber>
    </recommendedName>
    <alternativeName>
        <fullName evidence="8">Lactase</fullName>
    </alternativeName>
</protein>
<dbReference type="SMART" id="SM01038">
    <property type="entry name" value="Bgal_small_N"/>
    <property type="match status" value="1"/>
</dbReference>
<dbReference type="InterPro" id="IPR006101">
    <property type="entry name" value="Glyco_hydro_2"/>
</dbReference>